<evidence type="ECO:0000256" key="1">
    <source>
        <dbReference type="SAM" id="Phobius"/>
    </source>
</evidence>
<dbReference type="SUPFAM" id="SSF55073">
    <property type="entry name" value="Nucleotide cyclase"/>
    <property type="match status" value="1"/>
</dbReference>
<dbReference type="InterPro" id="IPR052163">
    <property type="entry name" value="DGC-Regulatory_Protein"/>
</dbReference>
<dbReference type="AlphaFoldDB" id="A0A563VUR5"/>
<feature type="transmembrane region" description="Helical" evidence="1">
    <location>
        <begin position="21"/>
        <end position="45"/>
    </location>
</feature>
<protein>
    <submittedName>
        <fullName evidence="3">Diguanylate cyclase with Chase sensor</fullName>
    </submittedName>
</protein>
<dbReference type="Gene3D" id="3.30.70.270">
    <property type="match status" value="1"/>
</dbReference>
<dbReference type="PANTHER" id="PTHR46663:SF2">
    <property type="entry name" value="GGDEF DOMAIN-CONTAINING PROTEIN"/>
    <property type="match status" value="1"/>
</dbReference>
<evidence type="ECO:0000313" key="4">
    <source>
        <dbReference type="Proteomes" id="UP000320055"/>
    </source>
</evidence>
<dbReference type="PANTHER" id="PTHR46663">
    <property type="entry name" value="DIGUANYLATE CYCLASE DGCT-RELATED"/>
    <property type="match status" value="1"/>
</dbReference>
<evidence type="ECO:0000259" key="2">
    <source>
        <dbReference type="PROSITE" id="PS50887"/>
    </source>
</evidence>
<dbReference type="Pfam" id="PF00990">
    <property type="entry name" value="GGDEF"/>
    <property type="match status" value="1"/>
</dbReference>
<dbReference type="PROSITE" id="PS50887">
    <property type="entry name" value="GGDEF"/>
    <property type="match status" value="1"/>
</dbReference>
<organism evidence="3 4">
    <name type="scientific">Hyella patelloides LEGE 07179</name>
    <dbReference type="NCBI Taxonomy" id="945734"/>
    <lineage>
        <taxon>Bacteria</taxon>
        <taxon>Bacillati</taxon>
        <taxon>Cyanobacteriota</taxon>
        <taxon>Cyanophyceae</taxon>
        <taxon>Pleurocapsales</taxon>
        <taxon>Hyellaceae</taxon>
        <taxon>Hyella</taxon>
    </lineage>
</organism>
<feature type="domain" description="GGDEF" evidence="2">
    <location>
        <begin position="337"/>
        <end position="470"/>
    </location>
</feature>
<dbReference type="SMART" id="SM01079">
    <property type="entry name" value="CHASE"/>
    <property type="match status" value="1"/>
</dbReference>
<keyword evidence="1" id="KW-0472">Membrane</keyword>
<keyword evidence="1" id="KW-1133">Transmembrane helix</keyword>
<dbReference type="GO" id="GO:0003824">
    <property type="term" value="F:catalytic activity"/>
    <property type="evidence" value="ECO:0007669"/>
    <property type="project" value="UniProtKB-ARBA"/>
</dbReference>
<sequence length="481" mass="55256">MFTRLRQFLHINIRSVQLNRFSSFQAAILVFLISLLSTTVVVWRWEQYRITTERSRISNIAYDYANNIQRSVESTLSVTYALSALVHEYQGIIPNFKTVAQDLLPLYPGADALALLPGGVVEEIITLENNDVAINYNQLEDLHQTKEAAIAKYKEQLTLTVSFTSRKNFSDAIGYLPIFLENDQRKPEFWGFTTVKIHFPEVLKDIHLEKLEDRGLAYQLWRIHPETQQKQIIASSSVSIINNPVEQVLNISDANWILSLTPIVGWNQPSRLYFNFLWGLSFSLMLATLVKLFFDSKVHAFELEKIAYFDSLTGLPNRRLLLYHLEQIIAHTQRSNTKAAICYLDLDNFKAINDHFGYKAGDYLLVRIAKRLQKFLRLEDVIARVSGDEFVIVLKDLSHIEEVELILERIMEAVTTPMVFDSKDILVSASIGVTIYPQDNSSINTLLNHADRAMYYSKKNRKGSYTLFCELEQTISQSPSQ</sequence>
<reference evidence="3 4" key="1">
    <citation type="submission" date="2019-01" db="EMBL/GenBank/DDBJ databases">
        <authorList>
            <person name="Brito A."/>
        </authorList>
    </citation>
    <scope>NUCLEOTIDE SEQUENCE [LARGE SCALE GENOMIC DNA]</scope>
    <source>
        <strain evidence="3">1</strain>
    </source>
</reference>
<keyword evidence="4" id="KW-1185">Reference proteome</keyword>
<evidence type="ECO:0000313" key="3">
    <source>
        <dbReference type="EMBL" id="VEP15180.1"/>
    </source>
</evidence>
<gene>
    <name evidence="3" type="ORF">H1P_3120005</name>
</gene>
<dbReference type="InterPro" id="IPR000160">
    <property type="entry name" value="GGDEF_dom"/>
</dbReference>
<dbReference type="Proteomes" id="UP000320055">
    <property type="component" value="Unassembled WGS sequence"/>
</dbReference>
<dbReference type="EMBL" id="CAACVJ010000238">
    <property type="protein sequence ID" value="VEP15180.1"/>
    <property type="molecule type" value="Genomic_DNA"/>
</dbReference>
<proteinExistence type="predicted"/>
<dbReference type="NCBIfam" id="TIGR00254">
    <property type="entry name" value="GGDEF"/>
    <property type="match status" value="1"/>
</dbReference>
<dbReference type="SMART" id="SM00267">
    <property type="entry name" value="GGDEF"/>
    <property type="match status" value="1"/>
</dbReference>
<dbReference type="InterPro" id="IPR043128">
    <property type="entry name" value="Rev_trsase/Diguanyl_cyclase"/>
</dbReference>
<name>A0A563VUR5_9CYAN</name>
<accession>A0A563VUR5</accession>
<dbReference type="OrthoDB" id="9804955at2"/>
<keyword evidence="1" id="KW-0812">Transmembrane</keyword>
<dbReference type="InterPro" id="IPR006189">
    <property type="entry name" value="CHASE_dom"/>
</dbReference>
<dbReference type="CDD" id="cd01949">
    <property type="entry name" value="GGDEF"/>
    <property type="match status" value="1"/>
</dbReference>
<dbReference type="RefSeq" id="WP_144873941.1">
    <property type="nucleotide sequence ID" value="NZ_LR214051.1"/>
</dbReference>
<dbReference type="InterPro" id="IPR029787">
    <property type="entry name" value="Nucleotide_cyclase"/>
</dbReference>